<dbReference type="RefSeq" id="WP_088565980.1">
    <property type="nucleotide sequence ID" value="NZ_CP020946.1"/>
</dbReference>
<keyword evidence="1" id="KW-0175">Coiled coil</keyword>
<gene>
    <name evidence="2" type="ORF">B9G79_13500</name>
</gene>
<dbReference type="EMBL" id="CP020946">
    <property type="protein sequence ID" value="ASD64513.1"/>
    <property type="molecule type" value="Genomic_DNA"/>
</dbReference>
<dbReference type="OrthoDB" id="9766163at2"/>
<name>A0A1Z3NAJ9_BDEBC</name>
<feature type="coiled-coil region" evidence="1">
    <location>
        <begin position="255"/>
        <end position="289"/>
    </location>
</feature>
<protein>
    <submittedName>
        <fullName evidence="2">Fibronectin-binding protein</fullName>
    </submittedName>
</protein>
<evidence type="ECO:0000313" key="2">
    <source>
        <dbReference type="EMBL" id="ASD64513.1"/>
    </source>
</evidence>
<accession>A0A1Z3NAJ9</accession>
<proteinExistence type="predicted"/>
<organism evidence="2 3">
    <name type="scientific">Bdellovibrio bacteriovorus</name>
    <dbReference type="NCBI Taxonomy" id="959"/>
    <lineage>
        <taxon>Bacteria</taxon>
        <taxon>Pseudomonadati</taxon>
        <taxon>Bdellovibrionota</taxon>
        <taxon>Bdellovibrionia</taxon>
        <taxon>Bdellovibrionales</taxon>
        <taxon>Pseudobdellovibrionaceae</taxon>
        <taxon>Bdellovibrio</taxon>
    </lineage>
</organism>
<dbReference type="AlphaFoldDB" id="A0A1Z3NAJ9"/>
<evidence type="ECO:0000256" key="1">
    <source>
        <dbReference type="SAM" id="Coils"/>
    </source>
</evidence>
<sequence>MKALTQQELQHFVSYFAPILDGAQLQDVLVNDRGLALGFHLRGTMYWMILDLVPNTPMLLLFEDQCPFKKGPKTKPVSLFLNSHARNLYVTSMTVQEAFGRVVCLQLKNATMDCELEIRLIPKQCNLIVKAHGKQVAWDRPLDLSPAPVVENPPEPRDLTAIHEEWLAEQSGGKKPTNLDPVAQWEKQKQKDLEKKRKALSEIQKQIESDRELLWYEAGQYLKTHGTLDVPEDLQSCVDRKQSLSWNIEHCFSKAKQMVGKKEGARERLDELLIEIQKLEATRYSAKQSKPVLVDLMKKADARGRKLHLDSGALAYCGKSGADNLALLRQAKAWDYWLHLKDYPGAHAIIHRQREQEITAAEVQEVAAWVARESLSSKSLMVGQKVAVVIVECRFVRPIKGDKLGRVTYHSEKSFNLTLN</sequence>
<dbReference type="Gene3D" id="2.30.310.10">
    <property type="entry name" value="ibrinogen binding protein from staphylococcus aureus domain"/>
    <property type="match status" value="1"/>
</dbReference>
<dbReference type="Proteomes" id="UP000197003">
    <property type="component" value="Chromosome"/>
</dbReference>
<evidence type="ECO:0000313" key="3">
    <source>
        <dbReference type="Proteomes" id="UP000197003"/>
    </source>
</evidence>
<feature type="coiled-coil region" evidence="1">
    <location>
        <begin position="186"/>
        <end position="213"/>
    </location>
</feature>
<reference evidence="2 3" key="1">
    <citation type="submission" date="2017-04" db="EMBL/GenBank/DDBJ databases">
        <title>Whole genome sequence of Bdellovibrio bacteriovorus strain SSB218315.</title>
        <authorList>
            <person name="Oyedara O."/>
            <person name="Rodriguez-Perez M.A."/>
        </authorList>
    </citation>
    <scope>NUCLEOTIDE SEQUENCE [LARGE SCALE GENOMIC DNA]</scope>
    <source>
        <strain evidence="2 3">SSB218315</strain>
    </source>
</reference>